<reference evidence="2" key="4">
    <citation type="submission" date="2025-08" db="UniProtKB">
        <authorList>
            <consortium name="Ensembl"/>
        </authorList>
    </citation>
    <scope>IDENTIFICATION</scope>
</reference>
<accession>A0A4W3GNI5</accession>
<feature type="region of interest" description="Disordered" evidence="1">
    <location>
        <begin position="1"/>
        <end position="46"/>
    </location>
</feature>
<dbReference type="AlphaFoldDB" id="A0A4W3GNI5"/>
<dbReference type="InParanoid" id="A0A4W3GNI5"/>
<reference evidence="3" key="3">
    <citation type="journal article" date="2014" name="Nature">
        <title>Elephant shark genome provides unique insights into gnathostome evolution.</title>
        <authorList>
            <consortium name="International Elephant Shark Genome Sequencing Consortium"/>
            <person name="Venkatesh B."/>
            <person name="Lee A.P."/>
            <person name="Ravi V."/>
            <person name="Maurya A.K."/>
            <person name="Lian M.M."/>
            <person name="Swann J.B."/>
            <person name="Ohta Y."/>
            <person name="Flajnik M.F."/>
            <person name="Sutoh Y."/>
            <person name="Kasahara M."/>
            <person name="Hoon S."/>
            <person name="Gangu V."/>
            <person name="Roy S.W."/>
            <person name="Irimia M."/>
            <person name="Korzh V."/>
            <person name="Kondrychyn I."/>
            <person name="Lim Z.W."/>
            <person name="Tay B.H."/>
            <person name="Tohari S."/>
            <person name="Kong K.W."/>
            <person name="Ho S."/>
            <person name="Lorente-Galdos B."/>
            <person name="Quilez J."/>
            <person name="Marques-Bonet T."/>
            <person name="Raney B.J."/>
            <person name="Ingham P.W."/>
            <person name="Tay A."/>
            <person name="Hillier L.W."/>
            <person name="Minx P."/>
            <person name="Boehm T."/>
            <person name="Wilson R.K."/>
            <person name="Brenner S."/>
            <person name="Warren W.C."/>
        </authorList>
    </citation>
    <scope>NUCLEOTIDE SEQUENCE [LARGE SCALE GENOMIC DNA]</scope>
</reference>
<dbReference type="STRING" id="7868.ENSCMIP00000005071"/>
<dbReference type="InterPro" id="IPR044998">
    <property type="entry name" value="Timeless"/>
</dbReference>
<reference evidence="3" key="2">
    <citation type="journal article" date="2007" name="PLoS Biol.">
        <title>Survey sequencing and comparative analysis of the elephant shark (Callorhinchus milii) genome.</title>
        <authorList>
            <person name="Venkatesh B."/>
            <person name="Kirkness E.F."/>
            <person name="Loh Y.H."/>
            <person name="Halpern A.L."/>
            <person name="Lee A.P."/>
            <person name="Johnson J."/>
            <person name="Dandona N."/>
            <person name="Viswanathan L.D."/>
            <person name="Tay A."/>
            <person name="Venter J.C."/>
            <person name="Strausberg R.L."/>
            <person name="Brenner S."/>
        </authorList>
    </citation>
    <scope>NUCLEOTIDE SEQUENCE [LARGE SCALE GENOMIC DNA]</scope>
</reference>
<evidence type="ECO:0000256" key="1">
    <source>
        <dbReference type="SAM" id="MobiDB-lite"/>
    </source>
</evidence>
<reference evidence="2" key="5">
    <citation type="submission" date="2025-09" db="UniProtKB">
        <authorList>
            <consortium name="Ensembl"/>
        </authorList>
    </citation>
    <scope>IDENTIFICATION</scope>
</reference>
<feature type="compositionally biased region" description="Pro residues" evidence="1">
    <location>
        <begin position="14"/>
        <end position="27"/>
    </location>
</feature>
<protein>
    <submittedName>
        <fullName evidence="2">Uncharacterized protein</fullName>
    </submittedName>
</protein>
<dbReference type="GO" id="GO:0000076">
    <property type="term" value="P:DNA replication checkpoint signaling"/>
    <property type="evidence" value="ECO:0007669"/>
    <property type="project" value="TreeGrafter"/>
</dbReference>
<evidence type="ECO:0000313" key="2">
    <source>
        <dbReference type="Ensembl" id="ENSCMIP00000005071.1"/>
    </source>
</evidence>
<dbReference type="GeneTree" id="ENSGT00390000015124"/>
<dbReference type="GO" id="GO:0003677">
    <property type="term" value="F:DNA binding"/>
    <property type="evidence" value="ECO:0007669"/>
    <property type="project" value="TreeGrafter"/>
</dbReference>
<dbReference type="GO" id="GO:0006281">
    <property type="term" value="P:DNA repair"/>
    <property type="evidence" value="ECO:0007669"/>
    <property type="project" value="TreeGrafter"/>
</dbReference>
<dbReference type="GO" id="GO:0043111">
    <property type="term" value="P:replication fork arrest"/>
    <property type="evidence" value="ECO:0007669"/>
    <property type="project" value="TreeGrafter"/>
</dbReference>
<reference evidence="3" key="1">
    <citation type="journal article" date="2006" name="Science">
        <title>Ancient noncoding elements conserved in the human genome.</title>
        <authorList>
            <person name="Venkatesh B."/>
            <person name="Kirkness E.F."/>
            <person name="Loh Y.H."/>
            <person name="Halpern A.L."/>
            <person name="Lee A.P."/>
            <person name="Johnson J."/>
            <person name="Dandona N."/>
            <person name="Viswanathan L.D."/>
            <person name="Tay A."/>
            <person name="Venter J.C."/>
            <person name="Strausberg R.L."/>
            <person name="Brenner S."/>
        </authorList>
    </citation>
    <scope>NUCLEOTIDE SEQUENCE [LARGE SCALE GENOMIC DNA]</scope>
</reference>
<sequence length="150" mass="16524">DAFSLYNYPCLSPQRPPQRPPSGPPAGPEDEPRGEEEEESESIRVSESDFSFQQYIQRFATAGLVKLYVLLLRNYRRNSAHTNHCAVTMLHRIGRQLGCPALLYQLSLFLLLRSVLTDPAATAFQVPLAPSASHSLPNSSLSSSVPPSLS</sequence>
<keyword evidence="3" id="KW-1185">Reference proteome</keyword>
<feature type="region of interest" description="Disordered" evidence="1">
    <location>
        <begin position="131"/>
        <end position="150"/>
    </location>
</feature>
<dbReference type="PANTHER" id="PTHR22940:SF4">
    <property type="entry name" value="PROTEIN TIMELESS HOMOLOG"/>
    <property type="match status" value="1"/>
</dbReference>
<proteinExistence type="predicted"/>
<dbReference type="Proteomes" id="UP000314986">
    <property type="component" value="Unassembled WGS sequence"/>
</dbReference>
<evidence type="ECO:0000313" key="3">
    <source>
        <dbReference type="Proteomes" id="UP000314986"/>
    </source>
</evidence>
<feature type="compositionally biased region" description="Acidic residues" evidence="1">
    <location>
        <begin position="28"/>
        <end position="40"/>
    </location>
</feature>
<name>A0A4W3GNI5_CALMI</name>
<dbReference type="PANTHER" id="PTHR22940">
    <property type="entry name" value="TIMEOUT/TIMELESS-2"/>
    <property type="match status" value="1"/>
</dbReference>
<dbReference type="GO" id="GO:0031298">
    <property type="term" value="C:replication fork protection complex"/>
    <property type="evidence" value="ECO:0007669"/>
    <property type="project" value="TreeGrafter"/>
</dbReference>
<organism evidence="2 3">
    <name type="scientific">Callorhinchus milii</name>
    <name type="common">Ghost shark</name>
    <dbReference type="NCBI Taxonomy" id="7868"/>
    <lineage>
        <taxon>Eukaryota</taxon>
        <taxon>Metazoa</taxon>
        <taxon>Chordata</taxon>
        <taxon>Craniata</taxon>
        <taxon>Vertebrata</taxon>
        <taxon>Chondrichthyes</taxon>
        <taxon>Holocephali</taxon>
        <taxon>Chimaeriformes</taxon>
        <taxon>Callorhinchidae</taxon>
        <taxon>Callorhinchus</taxon>
    </lineage>
</organism>
<dbReference type="Ensembl" id="ENSCMIT00000005253.1">
    <property type="protein sequence ID" value="ENSCMIP00000005071.1"/>
    <property type="gene ID" value="ENSCMIG00000002999.1"/>
</dbReference>